<feature type="transmembrane region" description="Helical" evidence="1">
    <location>
        <begin position="68"/>
        <end position="87"/>
    </location>
</feature>
<dbReference type="AlphaFoldDB" id="T5LPW7"/>
<keyword evidence="3" id="KW-1185">Reference proteome</keyword>
<evidence type="ECO:0000256" key="1">
    <source>
        <dbReference type="SAM" id="Phobius"/>
    </source>
</evidence>
<sequence>MKNKFQWQKFILDCFICFGVVIISPIVYSILVKSDNLRWLLYPTRWLLYPTQWLFDIDIHTIGDIAEFIVGFFSLSLIVFFVINISYKIHKVSLGLSLIFMVCYTVFGYYFFSHL</sequence>
<proteinExistence type="predicted"/>
<gene>
    <name evidence="2" type="ORF">HRAG_02499</name>
</gene>
<dbReference type="RefSeq" id="WP_020995742.1">
    <property type="nucleotide sequence ID" value="NZ_KI392039.1"/>
</dbReference>
<dbReference type="Proteomes" id="UP000005085">
    <property type="component" value="Unassembled WGS sequence"/>
</dbReference>
<accession>T5LPW7</accession>
<dbReference type="OrthoDB" id="5328080at2"/>
<feature type="transmembrane region" description="Helical" evidence="1">
    <location>
        <begin position="12"/>
        <end position="31"/>
    </location>
</feature>
<organism evidence="2 3">
    <name type="scientific">Helicobacter bilis ATCC 43879</name>
    <dbReference type="NCBI Taxonomy" id="613026"/>
    <lineage>
        <taxon>Bacteria</taxon>
        <taxon>Pseudomonadati</taxon>
        <taxon>Campylobacterota</taxon>
        <taxon>Epsilonproteobacteria</taxon>
        <taxon>Campylobacterales</taxon>
        <taxon>Helicobacteraceae</taxon>
        <taxon>Helicobacter</taxon>
    </lineage>
</organism>
<keyword evidence="1" id="KW-1133">Transmembrane helix</keyword>
<evidence type="ECO:0000313" key="3">
    <source>
        <dbReference type="Proteomes" id="UP000005085"/>
    </source>
</evidence>
<reference evidence="2 3" key="1">
    <citation type="journal article" date="2014" name="Genome Announc.">
        <title>Draft genome sequences of six enterohepatic helicobacter species isolated from humans and one from rhesus macaques.</title>
        <authorList>
            <person name="Shen Z."/>
            <person name="Sheh A."/>
            <person name="Young S.K."/>
            <person name="Abouelliel A."/>
            <person name="Ward D.V."/>
            <person name="Earl A.M."/>
            <person name="Fox J.G."/>
        </authorList>
    </citation>
    <scope>NUCLEOTIDE SEQUENCE [LARGE SCALE GENOMIC DNA]</scope>
    <source>
        <strain evidence="2 3">ATCC 43879</strain>
    </source>
</reference>
<evidence type="ECO:0000313" key="2">
    <source>
        <dbReference type="EMBL" id="EQM94707.1"/>
    </source>
</evidence>
<name>T5LPW7_9HELI</name>
<keyword evidence="1" id="KW-0812">Transmembrane</keyword>
<keyword evidence="1" id="KW-0472">Membrane</keyword>
<comment type="caution">
    <text evidence="2">The sequence shown here is derived from an EMBL/GenBank/DDBJ whole genome shotgun (WGS) entry which is preliminary data.</text>
</comment>
<dbReference type="HOGENOM" id="CLU_2105575_0_0_7"/>
<protein>
    <submittedName>
        <fullName evidence="2">Uncharacterized protein</fullName>
    </submittedName>
</protein>
<feature type="transmembrane region" description="Helical" evidence="1">
    <location>
        <begin position="94"/>
        <end position="112"/>
    </location>
</feature>
<dbReference type="EMBL" id="ACDN02000038">
    <property type="protein sequence ID" value="EQM94707.1"/>
    <property type="molecule type" value="Genomic_DNA"/>
</dbReference>